<comment type="caution">
    <text evidence="8">The sequence shown here is derived from an EMBL/GenBank/DDBJ whole genome shotgun (WGS) entry which is preliminary data.</text>
</comment>
<dbReference type="EMBL" id="QEAS01000005">
    <property type="protein sequence ID" value="PWG81356.1"/>
    <property type="molecule type" value="Genomic_DNA"/>
</dbReference>
<comment type="similarity">
    <text evidence="2">Belongs to the SusD family.</text>
</comment>
<dbReference type="Proteomes" id="UP000245647">
    <property type="component" value="Unassembled WGS sequence"/>
</dbReference>
<gene>
    <name evidence="8" type="ORF">DDR33_07565</name>
</gene>
<sequence>MKKYYKVLFLPCIISWCTSCQRDLETVPIEQQTLDVIFDPRDSAGTNANRFLYDSYLHLPGIHNRVGGDYLDAATDDAVSSNTSNTSVFQLATGAYTSSSYPDNQWPNFYAGIRQTNIFISNIDRVPLKGKLSNGTPFNRVWKAESKFLRALYYFELLKRYGGVPLLGDKVLSLADDVNIPRGSFSDCVEFIVSECDAMKDSLRTNPIDANNIERPTRAAAIALKARVLLYAASPLYNGGNIDAGNQYTGYSSYNAERWQRAANAARELIDQNVLSLDPSFGNAFLNQMSPERIFARQGGNDQSVENSNGPIGYTSSINNGRTSPTQELVNAFGMANGKSITEAGSGYDLNSPYENRDPRFYATILYNGAPWLGRPAQTYEGGADKPGGIRQQTRTSYYSRKFMGNYTSSAQYSNISHDHILFRYAEVLLNFAEARNEYLNAPDADVYNAVEAIRKRAGLDPFTLTPGLSKDQMRTVIRNERRVELAFEEHRYWDVRRWKIAETEFNKELHGKLIYKLGSGTLSYQDNPVLQMKFKAPQMYFAPIPYSEVAKNQNMVQNPGW</sequence>
<feature type="domain" description="RagB/SusD" evidence="6">
    <location>
        <begin position="292"/>
        <end position="562"/>
    </location>
</feature>
<evidence type="ECO:0000256" key="5">
    <source>
        <dbReference type="ARBA" id="ARBA00023237"/>
    </source>
</evidence>
<dbReference type="Pfam" id="PF07980">
    <property type="entry name" value="SusD_RagB"/>
    <property type="match status" value="1"/>
</dbReference>
<keyword evidence="5" id="KW-0998">Cell outer membrane</keyword>
<dbReference type="OrthoDB" id="5694214at2"/>
<evidence type="ECO:0000259" key="6">
    <source>
        <dbReference type="Pfam" id="PF07980"/>
    </source>
</evidence>
<name>A0A2U2PIW9_9SPHI</name>
<proteinExistence type="inferred from homology"/>
<evidence type="ECO:0000256" key="3">
    <source>
        <dbReference type="ARBA" id="ARBA00022729"/>
    </source>
</evidence>
<dbReference type="Pfam" id="PF14322">
    <property type="entry name" value="SusD-like_3"/>
    <property type="match status" value="1"/>
</dbReference>
<evidence type="ECO:0000256" key="4">
    <source>
        <dbReference type="ARBA" id="ARBA00023136"/>
    </source>
</evidence>
<reference evidence="8 9" key="1">
    <citation type="submission" date="2018-04" db="EMBL/GenBank/DDBJ databases">
        <title>Pedobacter chongqingensis sp. nov., isolated from a rottenly hemp rope.</title>
        <authorList>
            <person name="Cai Y."/>
        </authorList>
    </citation>
    <scope>NUCLEOTIDE SEQUENCE [LARGE SCALE GENOMIC DNA]</scope>
    <source>
        <strain evidence="8 9">FJ4-8</strain>
    </source>
</reference>
<keyword evidence="9" id="KW-1185">Reference proteome</keyword>
<dbReference type="InterPro" id="IPR011990">
    <property type="entry name" value="TPR-like_helical_dom_sf"/>
</dbReference>
<dbReference type="AlphaFoldDB" id="A0A2U2PIW9"/>
<dbReference type="Gene3D" id="1.25.40.390">
    <property type="match status" value="1"/>
</dbReference>
<evidence type="ECO:0000259" key="7">
    <source>
        <dbReference type="Pfam" id="PF14322"/>
    </source>
</evidence>
<organism evidence="8 9">
    <name type="scientific">Pararcticibacter amylolyticus</name>
    <dbReference type="NCBI Taxonomy" id="2173175"/>
    <lineage>
        <taxon>Bacteria</taxon>
        <taxon>Pseudomonadati</taxon>
        <taxon>Bacteroidota</taxon>
        <taxon>Sphingobacteriia</taxon>
        <taxon>Sphingobacteriales</taxon>
        <taxon>Sphingobacteriaceae</taxon>
        <taxon>Pararcticibacter</taxon>
    </lineage>
</organism>
<comment type="subcellular location">
    <subcellularLocation>
        <location evidence="1">Cell outer membrane</location>
    </subcellularLocation>
</comment>
<dbReference type="SUPFAM" id="SSF48452">
    <property type="entry name" value="TPR-like"/>
    <property type="match status" value="1"/>
</dbReference>
<keyword evidence="4" id="KW-0472">Membrane</keyword>
<dbReference type="InterPro" id="IPR033985">
    <property type="entry name" value="SusD-like_N"/>
</dbReference>
<dbReference type="InterPro" id="IPR012944">
    <property type="entry name" value="SusD_RagB_dom"/>
</dbReference>
<dbReference type="GO" id="GO:0009279">
    <property type="term" value="C:cell outer membrane"/>
    <property type="evidence" value="ECO:0007669"/>
    <property type="project" value="UniProtKB-SubCell"/>
</dbReference>
<feature type="domain" description="SusD-like N-terminal" evidence="7">
    <location>
        <begin position="80"/>
        <end position="230"/>
    </location>
</feature>
<protein>
    <submittedName>
        <fullName evidence="8">RagB/SusD family nutrient uptake outer membrane protein</fullName>
    </submittedName>
</protein>
<dbReference type="CDD" id="cd08977">
    <property type="entry name" value="SusD"/>
    <property type="match status" value="1"/>
</dbReference>
<evidence type="ECO:0000256" key="2">
    <source>
        <dbReference type="ARBA" id="ARBA00006275"/>
    </source>
</evidence>
<evidence type="ECO:0000313" key="9">
    <source>
        <dbReference type="Proteomes" id="UP000245647"/>
    </source>
</evidence>
<accession>A0A2U2PIW9</accession>
<evidence type="ECO:0000313" key="8">
    <source>
        <dbReference type="EMBL" id="PWG81356.1"/>
    </source>
</evidence>
<evidence type="ECO:0000256" key="1">
    <source>
        <dbReference type="ARBA" id="ARBA00004442"/>
    </source>
</evidence>
<keyword evidence="3" id="KW-0732">Signal</keyword>